<dbReference type="Proteomes" id="UP001231518">
    <property type="component" value="Chromosome 12"/>
</dbReference>
<dbReference type="Gene3D" id="1.25.10.10">
    <property type="entry name" value="Leucine-rich Repeat Variant"/>
    <property type="match status" value="1"/>
</dbReference>
<accession>A0AAD7YN77</accession>
<evidence type="ECO:0000256" key="1">
    <source>
        <dbReference type="ARBA" id="ARBA00023067"/>
    </source>
</evidence>
<organism evidence="4 5">
    <name type="scientific">Mythimna separata</name>
    <name type="common">Oriental armyworm</name>
    <name type="synonym">Pseudaletia separata</name>
    <dbReference type="NCBI Taxonomy" id="271217"/>
    <lineage>
        <taxon>Eukaryota</taxon>
        <taxon>Metazoa</taxon>
        <taxon>Ecdysozoa</taxon>
        <taxon>Arthropoda</taxon>
        <taxon>Hexapoda</taxon>
        <taxon>Insecta</taxon>
        <taxon>Pterygota</taxon>
        <taxon>Neoptera</taxon>
        <taxon>Endopterygota</taxon>
        <taxon>Lepidoptera</taxon>
        <taxon>Glossata</taxon>
        <taxon>Ditrysia</taxon>
        <taxon>Noctuoidea</taxon>
        <taxon>Noctuidae</taxon>
        <taxon>Noctuinae</taxon>
        <taxon>Hadenini</taxon>
        <taxon>Mythimna</taxon>
    </lineage>
</organism>
<dbReference type="InterPro" id="IPR016024">
    <property type="entry name" value="ARM-type_fold"/>
</dbReference>
<dbReference type="SUPFAM" id="SSF48371">
    <property type="entry name" value="ARM repeat"/>
    <property type="match status" value="1"/>
</dbReference>
<dbReference type="InterPro" id="IPR011989">
    <property type="entry name" value="ARM-like"/>
</dbReference>
<reference evidence="4" key="1">
    <citation type="submission" date="2023-03" db="EMBL/GenBank/DDBJ databases">
        <title>Chromosome-level genomes of two armyworms, Mythimna separata and Mythimna loreyi, provide insights into the biosynthesis and reception of sex pheromones.</title>
        <authorList>
            <person name="Zhao H."/>
        </authorList>
    </citation>
    <scope>NUCLEOTIDE SEQUENCE</scope>
    <source>
        <strain evidence="4">BeijingLab</strain>
        <tissue evidence="4">Pupa</tissue>
    </source>
</reference>
<keyword evidence="5" id="KW-1185">Reference proteome</keyword>
<dbReference type="GO" id="GO:0042393">
    <property type="term" value="F:histone binding"/>
    <property type="evidence" value="ECO:0007669"/>
    <property type="project" value="TreeGrafter"/>
</dbReference>
<keyword evidence="2" id="KW-0175">Coiled coil</keyword>
<evidence type="ECO:0008006" key="6">
    <source>
        <dbReference type="Google" id="ProtNLM"/>
    </source>
</evidence>
<keyword evidence="1" id="KW-0226">DNA condensation</keyword>
<dbReference type="GO" id="GO:0010032">
    <property type="term" value="P:meiotic chromosome condensation"/>
    <property type="evidence" value="ECO:0007669"/>
    <property type="project" value="TreeGrafter"/>
</dbReference>
<evidence type="ECO:0000256" key="3">
    <source>
        <dbReference type="SAM" id="MobiDB-lite"/>
    </source>
</evidence>
<dbReference type="PANTHER" id="PTHR14222:SF1">
    <property type="entry name" value="CONDENSIN-2 COMPLEX SUBUNIT D3"/>
    <property type="match status" value="1"/>
</dbReference>
<feature type="compositionally biased region" description="Low complexity" evidence="3">
    <location>
        <begin position="382"/>
        <end position="396"/>
    </location>
</feature>
<dbReference type="InterPro" id="IPR026971">
    <property type="entry name" value="CND1/NCAPD3"/>
</dbReference>
<feature type="compositionally biased region" description="Basic residues" evidence="3">
    <location>
        <begin position="1153"/>
        <end position="1169"/>
    </location>
</feature>
<feature type="compositionally biased region" description="Polar residues" evidence="3">
    <location>
        <begin position="398"/>
        <end position="410"/>
    </location>
</feature>
<dbReference type="GO" id="GO:0007076">
    <property type="term" value="P:mitotic chromosome condensation"/>
    <property type="evidence" value="ECO:0007669"/>
    <property type="project" value="InterPro"/>
</dbReference>
<gene>
    <name evidence="4" type="ORF">PYW07_002273</name>
</gene>
<dbReference type="AlphaFoldDB" id="A0AAD7YN77"/>
<dbReference type="GO" id="GO:0000779">
    <property type="term" value="C:condensed chromosome, centromeric region"/>
    <property type="evidence" value="ECO:0007669"/>
    <property type="project" value="TreeGrafter"/>
</dbReference>
<evidence type="ECO:0000256" key="2">
    <source>
        <dbReference type="SAM" id="Coils"/>
    </source>
</evidence>
<name>A0AAD7YN77_MYTSE</name>
<dbReference type="PANTHER" id="PTHR14222">
    <property type="entry name" value="CONDENSIN"/>
    <property type="match status" value="1"/>
</dbReference>
<evidence type="ECO:0000313" key="4">
    <source>
        <dbReference type="EMBL" id="KAJ8721498.1"/>
    </source>
</evidence>
<evidence type="ECO:0000313" key="5">
    <source>
        <dbReference type="Proteomes" id="UP001231518"/>
    </source>
</evidence>
<dbReference type="EMBL" id="JARGEI010000013">
    <property type="protein sequence ID" value="KAJ8721498.1"/>
    <property type="molecule type" value="Genomic_DNA"/>
</dbReference>
<sequence>MALVEKLNDLQLDHLDHGWVTAIYQTEFLEFCDLPEEYERAIDSVDLNATFKEIIESADAWLSSEDIPNEEKSWAYLSRIIQQKKVLAILAYYIDYGCKNVHTREYRNYALLASRVYFKLLSIPGFKVYHIYHSQLFAQSLACLHFPLEMCDDASNFNSKELTKEVNYVLKQLLEFVTDLEVIVEHLKLSPTDMNFEEILSNLVDITGYAIVDKLHVDKLILERISNMIYKIIHTLLTDARGSNEKAITLLFKCILPKLVNSSLDSKHGNKCIGPSYVTYSFLLLATHGKAALNGYLCLLEHLCLSPDGLERAEVRELRSKLVVGMMSSLPQASYREFLQWLIDLSAATRLCHRQLAIETLAKLLDSGHEEQPAEQAPETTENSAPSASSSEAEPPGNDQTPNEQASGSAQPEDVDMLGEDTGSLLRARKHKVMHAEILRAVYERTDDESGTLRTRALVILTKCLTSKHAPLINAMKQLNGDGEVSRLMAVVARCANDERAVVRKAAATLLQQLLADRDAPPPQEQHLAFLVSLCRDASIIVRTSAIAALSELLIVRPSEIVLNAFLDGPLHQISDPETKVQEQVLSQIERLLIDRLRKFTGPECDEPMPWMFLAGIMRRHKKQHLHKVCLMLSKSSKCINHRLVDILSSHLGALNDERDQQCLLLLTSVAPHVEYSDLAFVLNYYYKLTDNEQVDAKLLGLTVDLLGSWARFMHAPERTRLRDHLVQRLAAATQNACRIKCSQLAAELDPDNLTWVTELMQLSERRAVQSGDVEEALRAADLSLAAPVPPGPGLLRVFLAVADAPEDWDDARSATAVAGMARLCIRSRDAALTCAPIFAALLARPTEVLAVRVNSLVGLSDICARYTGIVEPLLGTMCDCLATDSPVMLRRMATRQLTRLLVGGYLRLRTPLYYRYCALLADEDVDVREPAEYYVTCGLTVDTIYHHFVECVLYYNRDEMNISFDNRQLIYDVMLQRMSLVQKLNVQCRLAREVLEHAADLADEGDEELPPAINAALLDTITILCGPRMKLPKKPQKSGEVNDIDDLQERVTTNIVSHKMKVQVAEVLVPAVLRLYSRLSSRGGQINTYLVQLANDLLKDYEQEIKEIFEDNEELMKSIQRFQSTIGVSATFGNVRNLVTCTAPPEPDTPRAPRRSRAPAGRRRALRI</sequence>
<comment type="caution">
    <text evidence="4">The sequence shown here is derived from an EMBL/GenBank/DDBJ whole genome shotgun (WGS) entry which is preliminary data.</text>
</comment>
<proteinExistence type="predicted"/>
<feature type="region of interest" description="Disordered" evidence="3">
    <location>
        <begin position="368"/>
        <end position="417"/>
    </location>
</feature>
<protein>
    <recommendedName>
        <fullName evidence="6">Condensin-2 complex subunit D3</fullName>
    </recommendedName>
</protein>
<feature type="region of interest" description="Disordered" evidence="3">
    <location>
        <begin position="1143"/>
        <end position="1169"/>
    </location>
</feature>
<feature type="coiled-coil region" evidence="2">
    <location>
        <begin position="1092"/>
        <end position="1119"/>
    </location>
</feature>
<dbReference type="GO" id="GO:0000796">
    <property type="term" value="C:condensin complex"/>
    <property type="evidence" value="ECO:0007669"/>
    <property type="project" value="TreeGrafter"/>
</dbReference>